<keyword evidence="1" id="KW-0732">Signal</keyword>
<dbReference type="GO" id="GO:0015833">
    <property type="term" value="P:peptide transport"/>
    <property type="evidence" value="ECO:0007669"/>
    <property type="project" value="TreeGrafter"/>
</dbReference>
<evidence type="ECO:0000313" key="3">
    <source>
        <dbReference type="EMBL" id="AEB67331.1"/>
    </source>
</evidence>
<feature type="domain" description="Solute-binding protein family 5" evidence="2">
    <location>
        <begin position="94"/>
        <end position="440"/>
    </location>
</feature>
<dbReference type="SUPFAM" id="SSF53850">
    <property type="entry name" value="Periplasmic binding protein-like II"/>
    <property type="match status" value="1"/>
</dbReference>
<dbReference type="GO" id="GO:0043190">
    <property type="term" value="C:ATP-binding cassette (ABC) transporter complex"/>
    <property type="evidence" value="ECO:0007669"/>
    <property type="project" value="InterPro"/>
</dbReference>
<dbReference type="Gene3D" id="3.40.190.10">
    <property type="entry name" value="Periplasmic binding protein-like II"/>
    <property type="match status" value="1"/>
</dbReference>
<dbReference type="EMBL" id="CP002565">
    <property type="protein sequence ID" value="AEB67331.1"/>
    <property type="molecule type" value="Genomic_DNA"/>
</dbReference>
<keyword evidence="4" id="KW-1185">Reference proteome</keyword>
<dbReference type="STRING" id="990316.MCON_0484"/>
<dbReference type="GeneID" id="10460234"/>
<dbReference type="OrthoDB" id="194307at2157"/>
<evidence type="ECO:0000256" key="1">
    <source>
        <dbReference type="ARBA" id="ARBA00022729"/>
    </source>
</evidence>
<protein>
    <submittedName>
        <fullName evidence="3">ABC transporter, extracellular solute-binding protein, family 5</fullName>
    </submittedName>
</protein>
<dbReference type="RefSeq" id="WP_013718393.1">
    <property type="nucleotide sequence ID" value="NC_015416.1"/>
</dbReference>
<dbReference type="KEGG" id="mcj:MCON_0484"/>
<reference evidence="3 4" key="1">
    <citation type="journal article" date="2011" name="J. Bacteriol.">
        <title>Complete genome sequence of Methanosaeta concilii, a specialist in aceticlastic methanogenesis.</title>
        <authorList>
            <person name="Barber R.D."/>
            <person name="Zhang L."/>
            <person name="Harnack M."/>
            <person name="Olson M.V."/>
            <person name="Kaul R."/>
            <person name="Ingram-Smith C."/>
            <person name="Smith K.S."/>
        </authorList>
    </citation>
    <scope>NUCLEOTIDE SEQUENCE [LARGE SCALE GENOMIC DNA]</scope>
    <source>
        <strain evidence="4">ATCC 5969 / DSM 3671 / JCM 10134 / NBRC 103675 / OCM 69 / GP-6</strain>
    </source>
</reference>
<dbReference type="GO" id="GO:0042597">
    <property type="term" value="C:periplasmic space"/>
    <property type="evidence" value="ECO:0007669"/>
    <property type="project" value="UniProtKB-ARBA"/>
</dbReference>
<sequence>MPKLIAKKKWRNYRKDALPVKCLLALGFASAGLLLLLLCSTSIAADETIDVLTIADTTGDWGFPSPYGHYSRGPGYIRMSLIFDTLVWKDQDGYVPALAESWQMEGNDAYVFSLRKNVTWNDGEKFTANDVVFTIDYIKQHPYPWVNSEPVKKAEALDDNTVKIYLNHSYAPFLDMVVGTLPILPEHIYKSVSNPAEFQDDKALIGTGPYKLVNYDKTQGTYLYEAYDGYYLGAPKVKQLKFVKISNEMAAAALEKGDVDAVVVPAETVEKLRKENFVVLDGPRDGITKIMINHNKEPLSDTKLRQALYYAIDRQALVDVALRGYGIIASSGLFAPDSEWYNPDVEPYKYDPIKTAELMSELGYAKDGQYFSKGGEPLVLELLVTAATERVGEMIRQQLEKAGFKVNLRSVDAKTLDSLVGQWNFDLALNSHGGMGGDPEILNRIIGEGYFFNSARYTADQKLNDLLDQEVSETDASKRKELVDEVQEVYAQDLPALPLYYSDSYWAHNGLVDAYYTKQGVANGIPIAINKQSFVR</sequence>
<dbReference type="PANTHER" id="PTHR30290:SF64">
    <property type="entry name" value="ABC TRANSPORTER PERIPLASMIC BINDING PROTEIN"/>
    <property type="match status" value="1"/>
</dbReference>
<name>F4BWL4_METSG</name>
<dbReference type="PANTHER" id="PTHR30290">
    <property type="entry name" value="PERIPLASMIC BINDING COMPONENT OF ABC TRANSPORTER"/>
    <property type="match status" value="1"/>
</dbReference>
<dbReference type="InterPro" id="IPR039424">
    <property type="entry name" value="SBP_5"/>
</dbReference>
<dbReference type="GO" id="GO:1904680">
    <property type="term" value="F:peptide transmembrane transporter activity"/>
    <property type="evidence" value="ECO:0007669"/>
    <property type="project" value="TreeGrafter"/>
</dbReference>
<dbReference type="AlphaFoldDB" id="F4BWL4"/>
<dbReference type="Gene3D" id="3.90.76.10">
    <property type="entry name" value="Dipeptide-binding Protein, Domain 1"/>
    <property type="match status" value="1"/>
</dbReference>
<proteinExistence type="predicted"/>
<dbReference type="InterPro" id="IPR030678">
    <property type="entry name" value="Peptide/Ni-bd"/>
</dbReference>
<gene>
    <name evidence="3" type="ordered locus">MCON_0484</name>
</gene>
<dbReference type="InterPro" id="IPR000914">
    <property type="entry name" value="SBP_5_dom"/>
</dbReference>
<dbReference type="CDD" id="cd08520">
    <property type="entry name" value="PBP2_NikA_DppA_OppA_like_21"/>
    <property type="match status" value="1"/>
</dbReference>
<dbReference type="Proteomes" id="UP000007807">
    <property type="component" value="Chromosome"/>
</dbReference>
<organism evidence="3 4">
    <name type="scientific">Methanothrix soehngenii (strain ATCC 5969 / DSM 3671 / JCM 10134 / NBRC 103675 / OCM 69 / GP-6)</name>
    <name type="common">Methanosaeta concilii</name>
    <dbReference type="NCBI Taxonomy" id="990316"/>
    <lineage>
        <taxon>Archaea</taxon>
        <taxon>Methanobacteriati</taxon>
        <taxon>Methanobacteriota</taxon>
        <taxon>Stenosarchaea group</taxon>
        <taxon>Methanomicrobia</taxon>
        <taxon>Methanotrichales</taxon>
        <taxon>Methanotrichaceae</taxon>
        <taxon>Methanothrix</taxon>
    </lineage>
</organism>
<dbReference type="Gene3D" id="3.10.105.10">
    <property type="entry name" value="Dipeptide-binding Protein, Domain 3"/>
    <property type="match status" value="1"/>
</dbReference>
<dbReference type="Pfam" id="PF00496">
    <property type="entry name" value="SBP_bac_5"/>
    <property type="match status" value="1"/>
</dbReference>
<evidence type="ECO:0000313" key="4">
    <source>
        <dbReference type="Proteomes" id="UP000007807"/>
    </source>
</evidence>
<dbReference type="PIRSF" id="PIRSF002741">
    <property type="entry name" value="MppA"/>
    <property type="match status" value="1"/>
</dbReference>
<accession>F4BWL4</accession>
<dbReference type="InParanoid" id="F4BWL4"/>
<dbReference type="HOGENOM" id="CLU_017028_8_4_2"/>
<evidence type="ECO:0000259" key="2">
    <source>
        <dbReference type="Pfam" id="PF00496"/>
    </source>
</evidence>